<organism evidence="1 5">
    <name type="scientific">Acinetobacter haemolyticus</name>
    <dbReference type="NCBI Taxonomy" id="29430"/>
    <lineage>
        <taxon>Bacteria</taxon>
        <taxon>Pseudomonadati</taxon>
        <taxon>Pseudomonadota</taxon>
        <taxon>Gammaproteobacteria</taxon>
        <taxon>Moraxellales</taxon>
        <taxon>Moraxellaceae</taxon>
        <taxon>Acinetobacter</taxon>
    </lineage>
</organism>
<dbReference type="Gene3D" id="3.40.50.1000">
    <property type="entry name" value="HAD superfamily/HAD-like"/>
    <property type="match status" value="1"/>
</dbReference>
<dbReference type="InterPro" id="IPR023198">
    <property type="entry name" value="PGP-like_dom2"/>
</dbReference>
<dbReference type="EMBL" id="CP038009">
    <property type="protein sequence ID" value="QBQ17249.1"/>
    <property type="molecule type" value="Genomic_DNA"/>
</dbReference>
<dbReference type="PANTHER" id="PTHR43434">
    <property type="entry name" value="PHOSPHOGLYCOLATE PHOSPHATASE"/>
    <property type="match status" value="1"/>
</dbReference>
<dbReference type="InterPro" id="IPR006439">
    <property type="entry name" value="HAD-SF_hydro_IA"/>
</dbReference>
<dbReference type="PANTHER" id="PTHR43434:SF24">
    <property type="entry name" value="HYDROLASE-RELATED"/>
    <property type="match status" value="1"/>
</dbReference>
<accession>A0A2K8Q2U0</accession>
<dbReference type="EMBL" id="CP031976">
    <property type="protein sequence ID" value="QHI14479.1"/>
    <property type="molecule type" value="Genomic_DNA"/>
</dbReference>
<evidence type="ECO:0000313" key="6">
    <source>
        <dbReference type="Proteomes" id="UP000463868"/>
    </source>
</evidence>
<reference evidence="3 6" key="1">
    <citation type="submission" date="2018-08" db="EMBL/GenBank/DDBJ databases">
        <title>Analysis of the genomic diversity of Mexican Acinetobacter haemolyticus clinical isolates.</title>
        <authorList>
            <person name="Castro-Jaimes S."/>
            <person name="Cevallos M.A."/>
        </authorList>
    </citation>
    <scope>NUCLEOTIDE SEQUENCE [LARGE SCALE GENOMIC DNA]</scope>
    <source>
        <strain evidence="3 6">AN43</strain>
    </source>
</reference>
<dbReference type="InterPro" id="IPR023214">
    <property type="entry name" value="HAD_sf"/>
</dbReference>
<evidence type="ECO:0000313" key="3">
    <source>
        <dbReference type="EMBL" id="QHI14479.1"/>
    </source>
</evidence>
<dbReference type="Proteomes" id="UP000463868">
    <property type="component" value="Chromosome"/>
</dbReference>
<dbReference type="InterPro" id="IPR036412">
    <property type="entry name" value="HAD-like_sf"/>
</dbReference>
<dbReference type="EMBL" id="WTTO01000028">
    <property type="protein sequence ID" value="NAR73860.1"/>
    <property type="molecule type" value="Genomic_DNA"/>
</dbReference>
<dbReference type="Proteomes" id="UP000294395">
    <property type="component" value="Chromosome"/>
</dbReference>
<sequence>MNQIENIIMRQNVELVIFDWDGTLFDSVGQIVASLQHAAQQFEQPLSSDAAKSIIGLGLPEVMQILFPQVPHLQQDILQCYADHYVANSKGDVWFNGVAELLTDLKQQGLKLAVATGKSRKGLDRVLGQTNSHDIFDITRAASETRSKPDPLMLKEIISEMDVAVDRAIMVGDTSYDLEMAQNLNMPRIGVSYGVHSVETLQRYQPLTIADNVQQLHGYLQGMIQSTALSES</sequence>
<dbReference type="GO" id="GO:0008967">
    <property type="term" value="F:phosphoglycolate phosphatase activity"/>
    <property type="evidence" value="ECO:0007669"/>
    <property type="project" value="TreeGrafter"/>
</dbReference>
<protein>
    <submittedName>
        <fullName evidence="2">HAD family hydrolase</fullName>
    </submittedName>
    <submittedName>
        <fullName evidence="1">HAD-IA family hydrolase</fullName>
    </submittedName>
</protein>
<dbReference type="NCBIfam" id="TIGR01549">
    <property type="entry name" value="HAD-SF-IA-v1"/>
    <property type="match status" value="1"/>
</dbReference>
<dbReference type="SFLD" id="SFLDG01129">
    <property type="entry name" value="C1.5:_HAD__Beta-PGM__Phosphata"/>
    <property type="match status" value="1"/>
</dbReference>
<proteinExistence type="predicted"/>
<evidence type="ECO:0000313" key="2">
    <source>
        <dbReference type="EMBL" id="QBQ17249.1"/>
    </source>
</evidence>
<dbReference type="InterPro" id="IPR050155">
    <property type="entry name" value="HAD-like_hydrolase_sf"/>
</dbReference>
<dbReference type="SFLD" id="SFLDS00003">
    <property type="entry name" value="Haloacid_Dehalogenase"/>
    <property type="match status" value="1"/>
</dbReference>
<evidence type="ECO:0000313" key="5">
    <source>
        <dbReference type="Proteomes" id="UP000451048"/>
    </source>
</evidence>
<evidence type="ECO:0000313" key="4">
    <source>
        <dbReference type="Proteomes" id="UP000294395"/>
    </source>
</evidence>
<dbReference type="Gene3D" id="1.10.150.240">
    <property type="entry name" value="Putative phosphatase, domain 2"/>
    <property type="match status" value="1"/>
</dbReference>
<dbReference type="GO" id="GO:0005829">
    <property type="term" value="C:cytosol"/>
    <property type="evidence" value="ECO:0007669"/>
    <property type="project" value="TreeGrafter"/>
</dbReference>
<name>A0A2K8Q2U0_ACIHA</name>
<gene>
    <name evidence="3" type="ORF">AhaeAN43_14455</name>
    <name evidence="2" type="ORF">AHTJR_13635</name>
    <name evidence="1" type="ORF">GPS52_10180</name>
</gene>
<reference evidence="1 5" key="3">
    <citation type="submission" date="2019-12" db="EMBL/GenBank/DDBJ databases">
        <title>Acinetobacter haemolyticus comparative genomics.</title>
        <authorList>
            <person name="Castro-Jaimes S."/>
            <person name="Bello-Lopez E."/>
            <person name="Velazquez-Acosta C."/>
            <person name="Volkow-Fernandez P."/>
            <person name="Lozano-Zarain P."/>
            <person name="Castillo Ramirez S."/>
            <person name="Cevallos M.A."/>
        </authorList>
    </citation>
    <scope>NUCLEOTIDE SEQUENCE [LARGE SCALE GENOMIC DNA]</scope>
    <source>
        <strain evidence="1 5">AN10</strain>
    </source>
</reference>
<dbReference type="InterPro" id="IPR041492">
    <property type="entry name" value="HAD_2"/>
</dbReference>
<evidence type="ECO:0000313" key="1">
    <source>
        <dbReference type="EMBL" id="NAR73860.1"/>
    </source>
</evidence>
<dbReference type="Proteomes" id="UP000451048">
    <property type="component" value="Unassembled WGS sequence"/>
</dbReference>
<dbReference type="GO" id="GO:0006281">
    <property type="term" value="P:DNA repair"/>
    <property type="evidence" value="ECO:0007669"/>
    <property type="project" value="TreeGrafter"/>
</dbReference>
<keyword evidence="1" id="KW-0378">Hydrolase</keyword>
<reference evidence="2 4" key="2">
    <citation type="submission" date="2019-03" db="EMBL/GenBank/DDBJ databases">
        <title>Complete genome sequence of two outbreak-associated Acinetobacter haemolyticus strains.</title>
        <authorList>
            <person name="Bai L."/>
            <person name="Zhang S.-C."/>
            <person name="Deng Y."/>
            <person name="Song C.-C."/>
            <person name="Kang G.-B."/>
            <person name="Dong Y."/>
            <person name="Wang Y."/>
            <person name="Gao F."/>
            <person name="Huang H."/>
        </authorList>
    </citation>
    <scope>NUCLEOTIDE SEQUENCE [LARGE SCALE GENOMIC DNA]</scope>
    <source>
        <strain evidence="2 4">TJR01</strain>
    </source>
</reference>
<dbReference type="Pfam" id="PF13419">
    <property type="entry name" value="HAD_2"/>
    <property type="match status" value="1"/>
</dbReference>
<dbReference type="AlphaFoldDB" id="A0A2K8Q2U0"/>
<dbReference type="SUPFAM" id="SSF56784">
    <property type="entry name" value="HAD-like"/>
    <property type="match status" value="1"/>
</dbReference>